<evidence type="ECO:0000313" key="1">
    <source>
        <dbReference type="Proteomes" id="UP000887576"/>
    </source>
</evidence>
<organism evidence="1 2">
    <name type="scientific">Panagrolaimus sp. JU765</name>
    <dbReference type="NCBI Taxonomy" id="591449"/>
    <lineage>
        <taxon>Eukaryota</taxon>
        <taxon>Metazoa</taxon>
        <taxon>Ecdysozoa</taxon>
        <taxon>Nematoda</taxon>
        <taxon>Chromadorea</taxon>
        <taxon>Rhabditida</taxon>
        <taxon>Tylenchina</taxon>
        <taxon>Panagrolaimomorpha</taxon>
        <taxon>Panagrolaimoidea</taxon>
        <taxon>Panagrolaimidae</taxon>
        <taxon>Panagrolaimus</taxon>
    </lineage>
</organism>
<dbReference type="WBParaSite" id="JU765_v2.g3209.t1">
    <property type="protein sequence ID" value="JU765_v2.g3209.t1"/>
    <property type="gene ID" value="JU765_v2.g3209"/>
</dbReference>
<accession>A0AC34R440</accession>
<dbReference type="Proteomes" id="UP000887576">
    <property type="component" value="Unplaced"/>
</dbReference>
<evidence type="ECO:0000313" key="2">
    <source>
        <dbReference type="WBParaSite" id="JU765_v2.g3209.t1"/>
    </source>
</evidence>
<reference evidence="2" key="1">
    <citation type="submission" date="2022-11" db="UniProtKB">
        <authorList>
            <consortium name="WormBaseParasite"/>
        </authorList>
    </citation>
    <scope>IDENTIFICATION</scope>
</reference>
<name>A0AC34R440_9BILA</name>
<protein>
    <submittedName>
        <fullName evidence="2">MSP domain-containing protein</fullName>
    </submittedName>
</protein>
<sequence>SDLTNETTINGEIINRALLNVNINDSSRYMAKKVLELCPIYERYVLSEPEKKTSMADELASRTENLKSIYQNENVLPKSSESISVQKSESTSILREKPRNSRTSAIQSHENVTAPSNVIAISPSPVSHFGFVAVKDSLTRSISVLNLSDKKIQITPKLKSEMFFLHSGSTILMPKQETKFQVQFMPEEGKQFFGRI</sequence>
<proteinExistence type="predicted"/>